<keyword evidence="2" id="KW-1185">Reference proteome</keyword>
<dbReference type="AlphaFoldDB" id="A0AAV4FD67"/>
<dbReference type="Proteomes" id="UP000762676">
    <property type="component" value="Unassembled WGS sequence"/>
</dbReference>
<protein>
    <submittedName>
        <fullName evidence="1">Pol polyprotein</fullName>
    </submittedName>
</protein>
<sequence length="119" mass="12614">MDLVHRSGRQHGNADSLSRRPFQACVEATLESLPCGGCNYCRRIERKWIKFKEEVDDVIPLSAGTPPVWTGGQHDPCCPIGWSLVGLGLPPRGSPGAAAVGLITCVPLLGSVVGVAPRV</sequence>
<organism evidence="1 2">
    <name type="scientific">Elysia marginata</name>
    <dbReference type="NCBI Taxonomy" id="1093978"/>
    <lineage>
        <taxon>Eukaryota</taxon>
        <taxon>Metazoa</taxon>
        <taxon>Spiralia</taxon>
        <taxon>Lophotrochozoa</taxon>
        <taxon>Mollusca</taxon>
        <taxon>Gastropoda</taxon>
        <taxon>Heterobranchia</taxon>
        <taxon>Euthyneura</taxon>
        <taxon>Panpulmonata</taxon>
        <taxon>Sacoglossa</taxon>
        <taxon>Placobranchoidea</taxon>
        <taxon>Plakobranchidae</taxon>
        <taxon>Elysia</taxon>
    </lineage>
</organism>
<gene>
    <name evidence="1" type="ORF">ElyMa_002090200</name>
</gene>
<proteinExistence type="predicted"/>
<name>A0AAV4FD67_9GAST</name>
<evidence type="ECO:0000313" key="1">
    <source>
        <dbReference type="EMBL" id="GFR71233.1"/>
    </source>
</evidence>
<accession>A0AAV4FD67</accession>
<reference evidence="1 2" key="1">
    <citation type="journal article" date="2021" name="Elife">
        <title>Chloroplast acquisition without the gene transfer in kleptoplastic sea slugs, Plakobranchus ocellatus.</title>
        <authorList>
            <person name="Maeda T."/>
            <person name="Takahashi S."/>
            <person name="Yoshida T."/>
            <person name="Shimamura S."/>
            <person name="Takaki Y."/>
            <person name="Nagai Y."/>
            <person name="Toyoda A."/>
            <person name="Suzuki Y."/>
            <person name="Arimoto A."/>
            <person name="Ishii H."/>
            <person name="Satoh N."/>
            <person name="Nishiyama T."/>
            <person name="Hasebe M."/>
            <person name="Maruyama T."/>
            <person name="Minagawa J."/>
            <person name="Obokata J."/>
            <person name="Shigenobu S."/>
        </authorList>
    </citation>
    <scope>NUCLEOTIDE SEQUENCE [LARGE SCALE GENOMIC DNA]</scope>
</reference>
<evidence type="ECO:0000313" key="2">
    <source>
        <dbReference type="Proteomes" id="UP000762676"/>
    </source>
</evidence>
<comment type="caution">
    <text evidence="1">The sequence shown here is derived from an EMBL/GenBank/DDBJ whole genome shotgun (WGS) entry which is preliminary data.</text>
</comment>
<dbReference type="EMBL" id="BMAT01004269">
    <property type="protein sequence ID" value="GFR71233.1"/>
    <property type="molecule type" value="Genomic_DNA"/>
</dbReference>